<dbReference type="PANTHER" id="PTHR45813:SF4">
    <property type="entry name" value="ADHESION G PROTEIN-COUPLED RECEPTOR F5"/>
    <property type="match status" value="1"/>
</dbReference>
<evidence type="ECO:0000313" key="1">
    <source>
        <dbReference type="Proteomes" id="UP000504611"/>
    </source>
</evidence>
<dbReference type="InterPro" id="IPR051587">
    <property type="entry name" value="Adhesion_GPCR"/>
</dbReference>
<sequence length="230" mass="25739">MGDVLQFIKKMDVTGIYIQQAPIIESKRQINVRCLGTEGQTESLECCVQSPFKVNWFKDSPNPFAGVTENGNQFCRTYKRPLGEWGGSTSPELTCKVDNLEYRRVTTLNIFVESFTCKDADYGDGRQGDKSIKKCPTGQEGDKSAECDDGEWRLLEDSCVIKVIKELLVSSEELQEKDVPDFVEDLSKDVNEVKKEVRESPNTISTIVEILGNIADFPTLVVNQPVIEVG</sequence>
<name>A0A6I9P9B1_9TELE</name>
<dbReference type="RefSeq" id="XP_010784300.1">
    <property type="nucleotide sequence ID" value="XM_010785998.1"/>
</dbReference>
<dbReference type="GeneID" id="104958277"/>
<proteinExistence type="predicted"/>
<accession>A0A6I9P9B1</accession>
<protein>
    <submittedName>
        <fullName evidence="2">Uncharacterized protein</fullName>
    </submittedName>
</protein>
<gene>
    <name evidence="2" type="primary">LOC104958277</name>
</gene>
<dbReference type="Proteomes" id="UP000504611">
    <property type="component" value="Unplaced"/>
</dbReference>
<reference evidence="2" key="1">
    <citation type="submission" date="2025-08" db="UniProtKB">
        <authorList>
            <consortium name="RefSeq"/>
        </authorList>
    </citation>
    <scope>IDENTIFICATION</scope>
    <source>
        <tissue evidence="2">Muscle</tissue>
    </source>
</reference>
<dbReference type="KEGG" id="ncc:104958277"/>
<evidence type="ECO:0000313" key="2">
    <source>
        <dbReference type="RefSeq" id="XP_010784300.1"/>
    </source>
</evidence>
<dbReference type="AlphaFoldDB" id="A0A6I9P9B1"/>
<organism evidence="1 2">
    <name type="scientific">Notothenia coriiceps</name>
    <name type="common">black rockcod</name>
    <dbReference type="NCBI Taxonomy" id="8208"/>
    <lineage>
        <taxon>Eukaryota</taxon>
        <taxon>Metazoa</taxon>
        <taxon>Chordata</taxon>
        <taxon>Craniata</taxon>
        <taxon>Vertebrata</taxon>
        <taxon>Euteleostomi</taxon>
        <taxon>Actinopterygii</taxon>
        <taxon>Neopterygii</taxon>
        <taxon>Teleostei</taxon>
        <taxon>Neoteleostei</taxon>
        <taxon>Acanthomorphata</taxon>
        <taxon>Eupercaria</taxon>
        <taxon>Perciformes</taxon>
        <taxon>Notothenioidei</taxon>
        <taxon>Nototheniidae</taxon>
        <taxon>Notothenia</taxon>
    </lineage>
</organism>
<dbReference type="PANTHER" id="PTHR45813">
    <property type="entry name" value="IG-LIKE DOMAIN-CONTAINING PROTEIN"/>
    <property type="match status" value="1"/>
</dbReference>
<dbReference type="GO" id="GO:0007189">
    <property type="term" value="P:adenylate cyclase-activating G protein-coupled receptor signaling pathway"/>
    <property type="evidence" value="ECO:0007669"/>
    <property type="project" value="TreeGrafter"/>
</dbReference>
<dbReference type="OrthoDB" id="10040049at2759"/>
<keyword evidence="1" id="KW-1185">Reference proteome</keyword>
<dbReference type="GO" id="GO:0004930">
    <property type="term" value="F:G protein-coupled receptor activity"/>
    <property type="evidence" value="ECO:0007669"/>
    <property type="project" value="TreeGrafter"/>
</dbReference>